<name>A0A430AWT4_9ENTE</name>
<feature type="chain" id="PRO_5038553571" description="EMYY motif lipoprotein" evidence="2">
    <location>
        <begin position="21"/>
        <end position="213"/>
    </location>
</feature>
<evidence type="ECO:0000256" key="1">
    <source>
        <dbReference type="SAM" id="Coils"/>
    </source>
</evidence>
<feature type="signal peptide" evidence="2">
    <location>
        <begin position="1"/>
        <end position="20"/>
    </location>
</feature>
<reference evidence="3 4" key="1">
    <citation type="submission" date="2017-05" db="EMBL/GenBank/DDBJ databases">
        <title>Vagococcus spp. assemblies.</title>
        <authorList>
            <person name="Gulvik C.A."/>
        </authorList>
    </citation>
    <scope>NUCLEOTIDE SEQUENCE [LARGE SCALE GENOMIC DNA]</scope>
    <source>
        <strain evidence="3 4">LMG 24798</strain>
    </source>
</reference>
<dbReference type="OrthoDB" id="2199508at2"/>
<gene>
    <name evidence="3" type="ORF">CBF27_06010</name>
</gene>
<comment type="caution">
    <text evidence="3">The sequence shown here is derived from an EMBL/GenBank/DDBJ whole genome shotgun (WGS) entry which is preliminary data.</text>
</comment>
<dbReference type="Proteomes" id="UP000286773">
    <property type="component" value="Unassembled WGS sequence"/>
</dbReference>
<evidence type="ECO:0000313" key="3">
    <source>
        <dbReference type="EMBL" id="RSU12527.1"/>
    </source>
</evidence>
<evidence type="ECO:0000256" key="2">
    <source>
        <dbReference type="SAM" id="SignalP"/>
    </source>
</evidence>
<sequence>MKKRAAIILHVLSAMLFLSACGITQELEQASTTVSALKELLHTQTSQLQELQEDVQDIWRAFDSDDLNNVKGENLFNQEKGELFENMERRTEQLQQITDTQKEIDAVQRQLKGIHKKEAVDVDNEKLQLIINSLDILKNDFESLSLYLTSSFEQEEALYSQLPVENLSSQQSILNRTFGAIMLVSDESIANIDYTLGLIDTFTASQNKAAASQ</sequence>
<evidence type="ECO:0008006" key="5">
    <source>
        <dbReference type="Google" id="ProtNLM"/>
    </source>
</evidence>
<accession>A0A430AWT4</accession>
<dbReference type="EMBL" id="NGKC01000005">
    <property type="protein sequence ID" value="RSU12527.1"/>
    <property type="molecule type" value="Genomic_DNA"/>
</dbReference>
<proteinExistence type="predicted"/>
<organism evidence="3 4">
    <name type="scientific">Vagococcus acidifermentans</name>
    <dbReference type="NCBI Taxonomy" id="564710"/>
    <lineage>
        <taxon>Bacteria</taxon>
        <taxon>Bacillati</taxon>
        <taxon>Bacillota</taxon>
        <taxon>Bacilli</taxon>
        <taxon>Lactobacillales</taxon>
        <taxon>Enterococcaceae</taxon>
        <taxon>Vagococcus</taxon>
    </lineage>
</organism>
<protein>
    <recommendedName>
        <fullName evidence="5">EMYY motif lipoprotein</fullName>
    </recommendedName>
</protein>
<dbReference type="AlphaFoldDB" id="A0A430AWT4"/>
<keyword evidence="1" id="KW-0175">Coiled coil</keyword>
<dbReference type="InterPro" id="IPR036785">
    <property type="entry name" value="YkyA-like_sf"/>
</dbReference>
<dbReference type="Gene3D" id="1.20.120.570">
    <property type="entry name" value="YkyA-like"/>
    <property type="match status" value="1"/>
</dbReference>
<keyword evidence="4" id="KW-1185">Reference proteome</keyword>
<keyword evidence="2" id="KW-0732">Signal</keyword>
<feature type="coiled-coil region" evidence="1">
    <location>
        <begin position="90"/>
        <end position="117"/>
    </location>
</feature>
<evidence type="ECO:0000313" key="4">
    <source>
        <dbReference type="Proteomes" id="UP000286773"/>
    </source>
</evidence>
<dbReference type="PROSITE" id="PS51257">
    <property type="entry name" value="PROKAR_LIPOPROTEIN"/>
    <property type="match status" value="1"/>
</dbReference>
<dbReference type="RefSeq" id="WP_126813410.1">
    <property type="nucleotide sequence ID" value="NZ_NGKC01000005.1"/>
</dbReference>